<dbReference type="RefSeq" id="WP_015110203.1">
    <property type="nucleotide sequence ID" value="NC_019675.1"/>
</dbReference>
<dbReference type="KEGG" id="cgc:Cyagr_2676"/>
<gene>
    <name evidence="2" type="ordered locus">Cyagr_2676</name>
</gene>
<feature type="transmembrane region" description="Helical" evidence="1">
    <location>
        <begin position="106"/>
        <end position="129"/>
    </location>
</feature>
<name>K9P9Y1_CYAGP</name>
<dbReference type="OrthoDB" id="5402524at2"/>
<dbReference type="EMBL" id="CP003495">
    <property type="protein sequence ID" value="AFY29768.1"/>
    <property type="molecule type" value="Genomic_DNA"/>
</dbReference>
<dbReference type="HOGENOM" id="CLU_081563_0_0_3"/>
<dbReference type="AlphaFoldDB" id="K9P9Y1"/>
<keyword evidence="1" id="KW-0812">Transmembrane</keyword>
<keyword evidence="1" id="KW-0472">Membrane</keyword>
<feature type="transmembrane region" description="Helical" evidence="1">
    <location>
        <begin position="196"/>
        <end position="217"/>
    </location>
</feature>
<feature type="transmembrane region" description="Helical" evidence="1">
    <location>
        <begin position="12"/>
        <end position="28"/>
    </location>
</feature>
<organism evidence="2 3">
    <name type="scientific">Cyanobium gracile (strain ATCC 27147 / PCC 6307)</name>
    <dbReference type="NCBI Taxonomy" id="292564"/>
    <lineage>
        <taxon>Bacteria</taxon>
        <taxon>Bacillati</taxon>
        <taxon>Cyanobacteriota</taxon>
        <taxon>Cyanophyceae</taxon>
        <taxon>Synechococcales</taxon>
        <taxon>Prochlorococcaceae</taxon>
        <taxon>Cyanobium</taxon>
    </lineage>
</organism>
<evidence type="ECO:0000313" key="2">
    <source>
        <dbReference type="EMBL" id="AFY29768.1"/>
    </source>
</evidence>
<evidence type="ECO:0000313" key="3">
    <source>
        <dbReference type="Proteomes" id="UP000010388"/>
    </source>
</evidence>
<dbReference type="STRING" id="292564.Cyagr_2676"/>
<accession>K9P9Y1</accession>
<reference evidence="3" key="1">
    <citation type="journal article" date="2013" name="Proc. Natl. Acad. Sci. U.S.A.">
        <title>Improving the coverage of the cyanobacterial phylum using diversity-driven genome sequencing.</title>
        <authorList>
            <person name="Shih P.M."/>
            <person name="Wu D."/>
            <person name="Latifi A."/>
            <person name="Axen S.D."/>
            <person name="Fewer D.P."/>
            <person name="Talla E."/>
            <person name="Calteau A."/>
            <person name="Cai F."/>
            <person name="Tandeau de Marsac N."/>
            <person name="Rippka R."/>
            <person name="Herdman M."/>
            <person name="Sivonen K."/>
            <person name="Coursin T."/>
            <person name="Laurent T."/>
            <person name="Goodwin L."/>
            <person name="Nolan M."/>
            <person name="Davenport K.W."/>
            <person name="Han C.S."/>
            <person name="Rubin E.M."/>
            <person name="Eisen J.A."/>
            <person name="Woyke T."/>
            <person name="Gugger M."/>
            <person name="Kerfeld C.A."/>
        </authorList>
    </citation>
    <scope>NUCLEOTIDE SEQUENCE [LARGE SCALE GENOMIC DNA]</scope>
    <source>
        <strain evidence="3">ATCC 27147 / PCC 6307</strain>
    </source>
</reference>
<proteinExistence type="predicted"/>
<feature type="transmembrane region" description="Helical" evidence="1">
    <location>
        <begin position="40"/>
        <end position="61"/>
    </location>
</feature>
<dbReference type="eggNOG" id="COG4291">
    <property type="taxonomic scope" value="Bacteria"/>
</dbReference>
<protein>
    <recommendedName>
        <fullName evidence="4">DUF1345 domain-containing protein</fullName>
    </recommendedName>
</protein>
<feature type="transmembrane region" description="Helical" evidence="1">
    <location>
        <begin position="73"/>
        <end position="94"/>
    </location>
</feature>
<keyword evidence="1" id="KW-1133">Transmembrane helix</keyword>
<feature type="transmembrane region" description="Helical" evidence="1">
    <location>
        <begin position="171"/>
        <end position="190"/>
    </location>
</feature>
<dbReference type="Proteomes" id="UP000010388">
    <property type="component" value="Chromosome"/>
</dbReference>
<evidence type="ECO:0000256" key="1">
    <source>
        <dbReference type="SAM" id="Phobius"/>
    </source>
</evidence>
<sequence length="222" mass="24422">MTQSKPVKSLRIELRWSAALAVVVLWALERGLPSRFRLLPVGFDFIIFATVLIPMLAVGLTAGRRSWLRIERVTTWLFVAVVGGITLANLAVLIQEMLFGRGQLDAIELLASGIAIWVSNVVTFSLAFWHVDRGGPEARLNCLPIRADWFFPQEGVPDAVRPDWRPTFIDYLFLGFSTATAFSPTGAIPLSARAMLLMMLESSISLLTIAVIAARAINILGT</sequence>
<evidence type="ECO:0008006" key="4">
    <source>
        <dbReference type="Google" id="ProtNLM"/>
    </source>
</evidence>